<dbReference type="STRING" id="1448308.A0A2T2N309"/>
<sequence>MLFFILNKQPVHTLTLTRIKTPVKDYFFYTMGIISSNYTQDSAINEPQPLPPVRNKWYYPPDLSNDLQDLALPKQFRDEILACAWEYTRCVIPQYTNWPRYVAFMRVIAICVVAEFRGSLVDVTIGDDVLGYNLDELLDTLFLGTPDYENMCRELRCCLFITSDKSSEKRNGELFRRYVNAIAHSPRQWFRMRDTDALARFTIAAALTCNDLNDAAFSDAEYEILTEIADTLYDAVAFFKHRSEGETNNTFAYMPEDSRVYAFHQAREVLWAIDVAFAARPEFQHAVNFVRAFGGSIHMTMRRYRFVDDGLSIGKAESKKVVDATRKNFKLWNRLDRDDFRREDEQRYRELITRGSENLMFPGLAEMLQNESTCPNCGFRDNYGAESMGQFGGVQLCSSCKRKWVKYLLSLSRRTGEVFPKVAHVLSAQP</sequence>
<dbReference type="AlphaFoldDB" id="A0A2T2N309"/>
<dbReference type="EMBL" id="KZ678154">
    <property type="protein sequence ID" value="PSN59636.1"/>
    <property type="molecule type" value="Genomic_DNA"/>
</dbReference>
<evidence type="ECO:0008006" key="3">
    <source>
        <dbReference type="Google" id="ProtNLM"/>
    </source>
</evidence>
<keyword evidence="2" id="KW-1185">Reference proteome</keyword>
<reference evidence="1 2" key="1">
    <citation type="journal article" date="2018" name="Front. Microbiol.">
        <title>Genome-Wide Analysis of Corynespora cassiicola Leaf Fall Disease Putative Effectors.</title>
        <authorList>
            <person name="Lopez D."/>
            <person name="Ribeiro S."/>
            <person name="Label P."/>
            <person name="Fumanal B."/>
            <person name="Venisse J.S."/>
            <person name="Kohler A."/>
            <person name="de Oliveira R.R."/>
            <person name="Labutti K."/>
            <person name="Lipzen A."/>
            <person name="Lail K."/>
            <person name="Bauer D."/>
            <person name="Ohm R.A."/>
            <person name="Barry K.W."/>
            <person name="Spatafora J."/>
            <person name="Grigoriev I.V."/>
            <person name="Martin F.M."/>
            <person name="Pujade-Renaud V."/>
        </authorList>
    </citation>
    <scope>NUCLEOTIDE SEQUENCE [LARGE SCALE GENOMIC DNA]</scope>
    <source>
        <strain evidence="1 2">Philippines</strain>
    </source>
</reference>
<dbReference type="Proteomes" id="UP000240883">
    <property type="component" value="Unassembled WGS sequence"/>
</dbReference>
<protein>
    <recommendedName>
        <fullName evidence="3">ABA 3 protein</fullName>
    </recommendedName>
</protein>
<evidence type="ECO:0000313" key="1">
    <source>
        <dbReference type="EMBL" id="PSN59636.1"/>
    </source>
</evidence>
<evidence type="ECO:0000313" key="2">
    <source>
        <dbReference type="Proteomes" id="UP000240883"/>
    </source>
</evidence>
<accession>A0A2T2N309</accession>
<organism evidence="1 2">
    <name type="scientific">Corynespora cassiicola Philippines</name>
    <dbReference type="NCBI Taxonomy" id="1448308"/>
    <lineage>
        <taxon>Eukaryota</taxon>
        <taxon>Fungi</taxon>
        <taxon>Dikarya</taxon>
        <taxon>Ascomycota</taxon>
        <taxon>Pezizomycotina</taxon>
        <taxon>Dothideomycetes</taxon>
        <taxon>Pleosporomycetidae</taxon>
        <taxon>Pleosporales</taxon>
        <taxon>Corynesporascaceae</taxon>
        <taxon>Corynespora</taxon>
    </lineage>
</organism>
<gene>
    <name evidence="1" type="ORF">BS50DRAFT_682132</name>
</gene>
<proteinExistence type="predicted"/>
<name>A0A2T2N309_CORCC</name>
<dbReference type="OrthoDB" id="2821964at2759"/>